<dbReference type="Pfam" id="PF09115">
    <property type="entry name" value="DNApol3-delta_C"/>
    <property type="match status" value="1"/>
</dbReference>
<dbReference type="NCBIfam" id="NF005362">
    <property type="entry name" value="PRK06871.1"/>
    <property type="match status" value="1"/>
</dbReference>
<name>A0A4R2NB37_9PAST</name>
<dbReference type="PANTHER" id="PTHR11669:SF8">
    <property type="entry name" value="DNA POLYMERASE III SUBUNIT DELTA"/>
    <property type="match status" value="1"/>
</dbReference>
<dbReference type="InterPro" id="IPR027417">
    <property type="entry name" value="P-loop_NTPase"/>
</dbReference>
<evidence type="ECO:0000256" key="3">
    <source>
        <dbReference type="ARBA" id="ARBA00022679"/>
    </source>
</evidence>
<reference evidence="9 10" key="1">
    <citation type="submission" date="2019-03" db="EMBL/GenBank/DDBJ databases">
        <title>Genomic Encyclopedia of Type Strains, Phase IV (KMG-IV): sequencing the most valuable type-strain genomes for metagenomic binning, comparative biology and taxonomic classification.</title>
        <authorList>
            <person name="Goeker M."/>
        </authorList>
    </citation>
    <scope>NUCLEOTIDE SEQUENCE [LARGE SCALE GENOMIC DNA]</scope>
    <source>
        <strain evidence="9 10">DSM 16380</strain>
    </source>
</reference>
<dbReference type="InterPro" id="IPR004622">
    <property type="entry name" value="DNA_pol_HolB"/>
</dbReference>
<comment type="catalytic activity">
    <reaction evidence="7">
        <text>DNA(n) + a 2'-deoxyribonucleoside 5'-triphosphate = DNA(n+1) + diphosphate</text>
        <dbReference type="Rhea" id="RHEA:22508"/>
        <dbReference type="Rhea" id="RHEA-COMP:17339"/>
        <dbReference type="Rhea" id="RHEA-COMP:17340"/>
        <dbReference type="ChEBI" id="CHEBI:33019"/>
        <dbReference type="ChEBI" id="CHEBI:61560"/>
        <dbReference type="ChEBI" id="CHEBI:173112"/>
        <dbReference type="EC" id="2.7.7.7"/>
    </reaction>
</comment>
<dbReference type="AlphaFoldDB" id="A0A4R2NB37"/>
<dbReference type="OrthoDB" id="9811073at2"/>
<dbReference type="GO" id="GO:0009360">
    <property type="term" value="C:DNA polymerase III complex"/>
    <property type="evidence" value="ECO:0007669"/>
    <property type="project" value="InterPro"/>
</dbReference>
<proteinExistence type="predicted"/>
<keyword evidence="3" id="KW-0808">Transferase</keyword>
<sequence length="332" mass="37948">MALYPWLEPIYQQLVSAFEQGHGHHALLFKTESGLGTPTLIRQFATRLLCHTPQDAVSCGTCKSCLLMQSGNHPDFHFIESIEGKDIGVDQIRDQNTKLQQFAQQGGNSAIYIASAERLTEAAANALLKILEEPHDNVYFLLEAPLNSPLLATIQSRCQSWLVQPPSFSIVYQWLQEQCPALTLDDIEIALRLCHQRPLVCKDFLETDRLSQRKRFLQNFWRFYKSHDIWLLLSEFGKEKEDILRQLDWISYFFSDALKAKMTVQSTWINPDLRNGILPFSQALSVQSLLKGYQIILQTQQVIREVNAINLELMLADALTKLALDVFATNDH</sequence>
<keyword evidence="4" id="KW-0548">Nucleotidyltransferase</keyword>
<evidence type="ECO:0000256" key="2">
    <source>
        <dbReference type="ARBA" id="ARBA00014363"/>
    </source>
</evidence>
<dbReference type="EMBL" id="SLXJ01000002">
    <property type="protein sequence ID" value="TCP18341.1"/>
    <property type="molecule type" value="Genomic_DNA"/>
</dbReference>
<evidence type="ECO:0000256" key="1">
    <source>
        <dbReference type="ARBA" id="ARBA00012417"/>
    </source>
</evidence>
<comment type="caution">
    <text evidence="9">The sequence shown here is derived from an EMBL/GenBank/DDBJ whole genome shotgun (WGS) entry which is preliminary data.</text>
</comment>
<evidence type="ECO:0000313" key="10">
    <source>
        <dbReference type="Proteomes" id="UP000295537"/>
    </source>
</evidence>
<dbReference type="SUPFAM" id="SSF52540">
    <property type="entry name" value="P-loop containing nucleoside triphosphate hydrolases"/>
    <property type="match status" value="1"/>
</dbReference>
<dbReference type="GO" id="GO:0003887">
    <property type="term" value="F:DNA-directed DNA polymerase activity"/>
    <property type="evidence" value="ECO:0007669"/>
    <property type="project" value="UniProtKB-KW"/>
</dbReference>
<dbReference type="RefSeq" id="WP_132500619.1">
    <property type="nucleotide sequence ID" value="NZ_LVXA01000001.1"/>
</dbReference>
<dbReference type="EC" id="2.7.7.7" evidence="1"/>
<dbReference type="InterPro" id="IPR015199">
    <property type="entry name" value="DNA_pol_III_delta_C"/>
</dbReference>
<accession>A0A4R2NB37</accession>
<dbReference type="Gene3D" id="3.40.50.300">
    <property type="entry name" value="P-loop containing nucleotide triphosphate hydrolases"/>
    <property type="match status" value="1"/>
</dbReference>
<protein>
    <recommendedName>
        <fullName evidence="2">DNA polymerase III subunit delta'</fullName>
        <ecNumber evidence="1">2.7.7.7</ecNumber>
    </recommendedName>
</protein>
<dbReference type="GO" id="GO:0008408">
    <property type="term" value="F:3'-5' exonuclease activity"/>
    <property type="evidence" value="ECO:0007669"/>
    <property type="project" value="InterPro"/>
</dbReference>
<dbReference type="SUPFAM" id="SSF48019">
    <property type="entry name" value="post-AAA+ oligomerization domain-like"/>
    <property type="match status" value="1"/>
</dbReference>
<keyword evidence="6" id="KW-0239">DNA-directed DNA polymerase</keyword>
<dbReference type="InterPro" id="IPR050238">
    <property type="entry name" value="DNA_Rep/Repair_Clamp_Loader"/>
</dbReference>
<evidence type="ECO:0000256" key="7">
    <source>
        <dbReference type="ARBA" id="ARBA00049244"/>
    </source>
</evidence>
<dbReference type="Proteomes" id="UP000295537">
    <property type="component" value="Unassembled WGS sequence"/>
</dbReference>
<dbReference type="Pfam" id="PF13177">
    <property type="entry name" value="DNA_pol3_delta2"/>
    <property type="match status" value="1"/>
</dbReference>
<dbReference type="PANTHER" id="PTHR11669">
    <property type="entry name" value="REPLICATION FACTOR C / DNA POLYMERASE III GAMMA-TAU SUBUNIT"/>
    <property type="match status" value="1"/>
</dbReference>
<evidence type="ECO:0000313" key="9">
    <source>
        <dbReference type="EMBL" id="TCP18341.1"/>
    </source>
</evidence>
<dbReference type="NCBIfam" id="TIGR00678">
    <property type="entry name" value="holB"/>
    <property type="match status" value="1"/>
</dbReference>
<dbReference type="GO" id="GO:0006261">
    <property type="term" value="P:DNA-templated DNA replication"/>
    <property type="evidence" value="ECO:0007669"/>
    <property type="project" value="TreeGrafter"/>
</dbReference>
<evidence type="ECO:0000259" key="8">
    <source>
        <dbReference type="Pfam" id="PF09115"/>
    </source>
</evidence>
<dbReference type="InterPro" id="IPR008921">
    <property type="entry name" value="DNA_pol3_clamp-load_cplx_C"/>
</dbReference>
<keyword evidence="5" id="KW-0235">DNA replication</keyword>
<dbReference type="Gene3D" id="1.20.272.10">
    <property type="match status" value="1"/>
</dbReference>
<keyword evidence="10" id="KW-1185">Reference proteome</keyword>
<evidence type="ECO:0000256" key="4">
    <source>
        <dbReference type="ARBA" id="ARBA00022695"/>
    </source>
</evidence>
<gene>
    <name evidence="9" type="ORF">EV693_10218</name>
</gene>
<evidence type="ECO:0000256" key="6">
    <source>
        <dbReference type="ARBA" id="ARBA00022932"/>
    </source>
</evidence>
<evidence type="ECO:0000256" key="5">
    <source>
        <dbReference type="ARBA" id="ARBA00022705"/>
    </source>
</evidence>
<organism evidence="9 10">
    <name type="scientific">Nicoletella semolina</name>
    <dbReference type="NCBI Taxonomy" id="271160"/>
    <lineage>
        <taxon>Bacteria</taxon>
        <taxon>Pseudomonadati</taxon>
        <taxon>Pseudomonadota</taxon>
        <taxon>Gammaproteobacteria</taxon>
        <taxon>Pasteurellales</taxon>
        <taxon>Pasteurellaceae</taxon>
        <taxon>Nicoletella</taxon>
    </lineage>
</organism>
<feature type="domain" description="DNA polymerase III delta subunit C-terminal" evidence="8">
    <location>
        <begin position="208"/>
        <end position="322"/>
    </location>
</feature>
<dbReference type="GO" id="GO:0003677">
    <property type="term" value="F:DNA binding"/>
    <property type="evidence" value="ECO:0007669"/>
    <property type="project" value="InterPro"/>
</dbReference>